<keyword evidence="2" id="KW-0436">Ligase</keyword>
<evidence type="ECO:0000259" key="4">
    <source>
        <dbReference type="Pfam" id="PF13193"/>
    </source>
</evidence>
<keyword evidence="6" id="KW-1185">Reference proteome</keyword>
<protein>
    <recommendedName>
        <fullName evidence="7">Long-chain-fatty-acid--CoA ligase</fullName>
    </recommendedName>
</protein>
<dbReference type="Proteomes" id="UP000001946">
    <property type="component" value="Chromosome"/>
</dbReference>
<evidence type="ECO:0008006" key="7">
    <source>
        <dbReference type="Google" id="ProtNLM"/>
    </source>
</evidence>
<evidence type="ECO:0000313" key="5">
    <source>
        <dbReference type="EMBL" id="BAE86503.1"/>
    </source>
</evidence>
<dbReference type="SUPFAM" id="SSF56801">
    <property type="entry name" value="Acetyl-CoA synthetase-like"/>
    <property type="match status" value="1"/>
</dbReference>
<name>Q24N89_DESHY</name>
<reference evidence="5 6" key="1">
    <citation type="journal article" date="2006" name="J. Bacteriol.">
        <title>Complete genome sequence of the dehalorespiring bacterium Desulfitobacterium hafniense Y51 and comparison with Dehalococcoides ethenogenes 195.</title>
        <authorList>
            <person name="Nonaka H."/>
            <person name="Keresztes G."/>
            <person name="Shinoda Y."/>
            <person name="Ikenaga Y."/>
            <person name="Abe M."/>
            <person name="Naito K."/>
            <person name="Inatomi K."/>
            <person name="Furukawa K."/>
            <person name="Inui M."/>
            <person name="Yukawa H."/>
        </authorList>
    </citation>
    <scope>NUCLEOTIDE SEQUENCE [LARGE SCALE GENOMIC DNA]</scope>
    <source>
        <strain evidence="5 6">Y51</strain>
    </source>
</reference>
<dbReference type="eggNOG" id="COG0318">
    <property type="taxonomic scope" value="Bacteria"/>
</dbReference>
<comment type="similarity">
    <text evidence="1">Belongs to the ATP-dependent AMP-binding enzyme family.</text>
</comment>
<evidence type="ECO:0000313" key="6">
    <source>
        <dbReference type="Proteomes" id="UP000001946"/>
    </source>
</evidence>
<sequence>MRGPRRMERKLWYPFYDPGVDLSPIYTDIPLKEQFISLVKKQPNKPYIYYLNKIITYYEANTSACRLANAMLDMGIKKGDRVVINLPNMPEFLIAAHACFKIGAIVVPTNPRYTKRELLCQYLNCKAETIICLDLNLNLNCEILLENQDVLKRIIVVSTQNPPFKVQEKEFLIMYKDLVEKGREAEPEEEALLDDIGLIIYTGGTTGVGKGCCITNFNLIAMASGWKQMCQYFVNLENYKVLSSTPMYHIHGFQTTFNANILIGGSIIIMPEITPDNILEAVNQYEPNVWLGVPALIGALCLHPKLAESKMNKLQHIGCGASSIPMSIMDKFESIVGVPIIEGYGASETSMAVASNPMTKRKAGSVGIPYPNTDCKVVDIVTGTKEVPLGQVGELCFKGPQIVKEYWQNPKETALNFQEGWWHSGDIGYMDEEGFIFILDRKKDMIICSGFNVYCSEVENILNSHPQILEAAVIGVPDLKRGETVKAYVVIKSGEKVSDLAIKDFCRKYLAAYKLPNEVEFINALPRTSVHKINRKALRALNSNRMKGFDSLEGGFK</sequence>
<dbReference type="STRING" id="138119.DSY4714"/>
<dbReference type="GO" id="GO:0016405">
    <property type="term" value="F:CoA-ligase activity"/>
    <property type="evidence" value="ECO:0007669"/>
    <property type="project" value="TreeGrafter"/>
</dbReference>
<dbReference type="EMBL" id="AP008230">
    <property type="protein sequence ID" value="BAE86503.1"/>
    <property type="molecule type" value="Genomic_DNA"/>
</dbReference>
<dbReference type="InterPro" id="IPR025110">
    <property type="entry name" value="AMP-bd_C"/>
</dbReference>
<accession>Q24N89</accession>
<gene>
    <name evidence="5" type="ordered locus">DSY4714</name>
</gene>
<dbReference type="KEGG" id="dsy:DSY4714"/>
<proteinExistence type="inferred from homology"/>
<dbReference type="Gene3D" id="3.40.50.980">
    <property type="match status" value="2"/>
</dbReference>
<feature type="domain" description="AMP-binding enzyme C-terminal" evidence="4">
    <location>
        <begin position="457"/>
        <end position="532"/>
    </location>
</feature>
<dbReference type="HOGENOM" id="CLU_000022_59_7_9"/>
<evidence type="ECO:0000259" key="3">
    <source>
        <dbReference type="Pfam" id="PF00501"/>
    </source>
</evidence>
<dbReference type="Pfam" id="PF13193">
    <property type="entry name" value="AMP-binding_C"/>
    <property type="match status" value="1"/>
</dbReference>
<dbReference type="InterPro" id="IPR000873">
    <property type="entry name" value="AMP-dep_synth/lig_dom"/>
</dbReference>
<dbReference type="Gene3D" id="3.30.300.30">
    <property type="match status" value="1"/>
</dbReference>
<dbReference type="AlphaFoldDB" id="Q24N89"/>
<evidence type="ECO:0000256" key="1">
    <source>
        <dbReference type="ARBA" id="ARBA00006432"/>
    </source>
</evidence>
<dbReference type="Gene3D" id="2.30.38.10">
    <property type="entry name" value="Luciferase, Domain 3"/>
    <property type="match status" value="1"/>
</dbReference>
<evidence type="ECO:0000256" key="2">
    <source>
        <dbReference type="ARBA" id="ARBA00022598"/>
    </source>
</evidence>
<feature type="domain" description="AMP-dependent synthetase/ligase" evidence="3">
    <location>
        <begin position="39"/>
        <end position="407"/>
    </location>
</feature>
<organism evidence="5 6">
    <name type="scientific">Desulfitobacterium hafniense (strain Y51)</name>
    <dbReference type="NCBI Taxonomy" id="138119"/>
    <lineage>
        <taxon>Bacteria</taxon>
        <taxon>Bacillati</taxon>
        <taxon>Bacillota</taxon>
        <taxon>Clostridia</taxon>
        <taxon>Eubacteriales</taxon>
        <taxon>Desulfitobacteriaceae</taxon>
        <taxon>Desulfitobacterium</taxon>
    </lineage>
</organism>
<dbReference type="PANTHER" id="PTHR24096">
    <property type="entry name" value="LONG-CHAIN-FATTY-ACID--COA LIGASE"/>
    <property type="match status" value="1"/>
</dbReference>
<dbReference type="Pfam" id="PF00501">
    <property type="entry name" value="AMP-binding"/>
    <property type="match status" value="1"/>
</dbReference>
<dbReference type="InterPro" id="IPR045851">
    <property type="entry name" value="AMP-bd_C_sf"/>
</dbReference>
<dbReference type="FunFam" id="3.30.300.30:FF:000008">
    <property type="entry name" value="2,3-dihydroxybenzoate-AMP ligase"/>
    <property type="match status" value="1"/>
</dbReference>